<dbReference type="PANTHER" id="PTHR19328:SF75">
    <property type="entry name" value="ALDOSE SUGAR DEHYDROGENASE YLII"/>
    <property type="match status" value="1"/>
</dbReference>
<name>A0A8T4HFZ8_9SPHI</name>
<dbReference type="EMBL" id="JAGKSB010000008">
    <property type="protein sequence ID" value="MBP3943591.1"/>
    <property type="molecule type" value="Genomic_DNA"/>
</dbReference>
<evidence type="ECO:0000313" key="3">
    <source>
        <dbReference type="EMBL" id="MBP3943591.1"/>
    </source>
</evidence>
<feature type="signal peptide" evidence="1">
    <location>
        <begin position="1"/>
        <end position="23"/>
    </location>
</feature>
<feature type="domain" description="Glucose/Sorbosone dehydrogenase" evidence="2">
    <location>
        <begin position="50"/>
        <end position="369"/>
    </location>
</feature>
<dbReference type="SUPFAM" id="SSF50952">
    <property type="entry name" value="Soluble quinoprotein glucose dehydrogenase"/>
    <property type="match status" value="1"/>
</dbReference>
<gene>
    <name evidence="3" type="ORF">J5U18_08460</name>
</gene>
<sequence length="376" mass="41169">MRTSIKIAIASISLAGFMSCQSAANKQQAAANSSESSPAAFSVDTLAKGLENPWGITWISNDKALITERKGKVLILENEKLSADTIQGLPAPYLNGQSGYLDIKTHPDYASNGWIYMTYAKKGNGGGSTSLARFKLEGNKAVEFQDLLQTLPISDATVHFGSRIVFDNDNYVYFSAGERGTKENAQDLTNDMGKVHRLKDDGTIPSDNPFVNQKGARPSIWSYGNRNIQGMTYDSKNDVIYATEHGPKGGDELNIIKKGANYGWPVVTYGIDYNDSIISDIQVKEGIENPVHYWVPSIATCGLLFYTGDKFPQWDGSIFSGALAKMHVARVVQKDGKFQEEGKMLENLGRVRQVAQSPDGYIYVLTEGPGLIVKLK</sequence>
<feature type="chain" id="PRO_5035817380" evidence="1">
    <location>
        <begin position="24"/>
        <end position="376"/>
    </location>
</feature>
<organism evidence="3 4">
    <name type="scientific">Rhinopithecimicrobium faecis</name>
    <dbReference type="NCBI Taxonomy" id="2820698"/>
    <lineage>
        <taxon>Bacteria</taxon>
        <taxon>Pseudomonadati</taxon>
        <taxon>Bacteroidota</taxon>
        <taxon>Sphingobacteriia</taxon>
        <taxon>Sphingobacteriales</taxon>
        <taxon>Sphingobacteriaceae</taxon>
        <taxon>Rhinopithecimicrobium</taxon>
    </lineage>
</organism>
<dbReference type="AlphaFoldDB" id="A0A8T4HFZ8"/>
<dbReference type="InterPro" id="IPR012938">
    <property type="entry name" value="Glc/Sorbosone_DH"/>
</dbReference>
<dbReference type="Pfam" id="PF07995">
    <property type="entry name" value="GSDH"/>
    <property type="match status" value="1"/>
</dbReference>
<comment type="caution">
    <text evidence="3">The sequence shown here is derived from an EMBL/GenBank/DDBJ whole genome shotgun (WGS) entry which is preliminary data.</text>
</comment>
<dbReference type="PROSITE" id="PS51257">
    <property type="entry name" value="PROKAR_LIPOPROTEIN"/>
    <property type="match status" value="1"/>
</dbReference>
<evidence type="ECO:0000256" key="1">
    <source>
        <dbReference type="SAM" id="SignalP"/>
    </source>
</evidence>
<keyword evidence="4" id="KW-1185">Reference proteome</keyword>
<reference evidence="3" key="1">
    <citation type="submission" date="2021-03" db="EMBL/GenBank/DDBJ databases">
        <authorList>
            <person name="Lu T."/>
            <person name="Wang Q."/>
            <person name="Han X."/>
        </authorList>
    </citation>
    <scope>NUCLEOTIDE SEQUENCE</scope>
    <source>
        <strain evidence="3">WQ 2009</strain>
    </source>
</reference>
<keyword evidence="1" id="KW-0732">Signal</keyword>
<protein>
    <submittedName>
        <fullName evidence="3">PQQ-dependent sugar dehydrogenase</fullName>
    </submittedName>
</protein>
<evidence type="ECO:0000259" key="2">
    <source>
        <dbReference type="Pfam" id="PF07995"/>
    </source>
</evidence>
<dbReference type="Proteomes" id="UP000679691">
    <property type="component" value="Unassembled WGS sequence"/>
</dbReference>
<dbReference type="PANTHER" id="PTHR19328">
    <property type="entry name" value="HEDGEHOG-INTERACTING PROTEIN"/>
    <property type="match status" value="1"/>
</dbReference>
<dbReference type="Gene3D" id="2.120.10.30">
    <property type="entry name" value="TolB, C-terminal domain"/>
    <property type="match status" value="1"/>
</dbReference>
<dbReference type="InterPro" id="IPR011042">
    <property type="entry name" value="6-blade_b-propeller_TolB-like"/>
</dbReference>
<proteinExistence type="predicted"/>
<evidence type="ECO:0000313" key="4">
    <source>
        <dbReference type="Proteomes" id="UP000679691"/>
    </source>
</evidence>
<accession>A0A8T4HFZ8</accession>
<dbReference type="RefSeq" id="WP_353547088.1">
    <property type="nucleotide sequence ID" value="NZ_JAGKSB010000008.1"/>
</dbReference>
<dbReference type="InterPro" id="IPR011041">
    <property type="entry name" value="Quinoprot_gluc/sorb_DH_b-prop"/>
</dbReference>